<organism evidence="1 2">
    <name type="scientific">Plakobranchus ocellatus</name>
    <dbReference type="NCBI Taxonomy" id="259542"/>
    <lineage>
        <taxon>Eukaryota</taxon>
        <taxon>Metazoa</taxon>
        <taxon>Spiralia</taxon>
        <taxon>Lophotrochozoa</taxon>
        <taxon>Mollusca</taxon>
        <taxon>Gastropoda</taxon>
        <taxon>Heterobranchia</taxon>
        <taxon>Euthyneura</taxon>
        <taxon>Panpulmonata</taxon>
        <taxon>Sacoglossa</taxon>
        <taxon>Placobranchoidea</taxon>
        <taxon>Plakobranchidae</taxon>
        <taxon>Plakobranchus</taxon>
    </lineage>
</organism>
<comment type="caution">
    <text evidence="1">The sequence shown here is derived from an EMBL/GenBank/DDBJ whole genome shotgun (WGS) entry which is preliminary data.</text>
</comment>
<evidence type="ECO:0000313" key="1">
    <source>
        <dbReference type="EMBL" id="GFO34207.1"/>
    </source>
</evidence>
<proteinExistence type="predicted"/>
<reference evidence="1 2" key="1">
    <citation type="journal article" date="2021" name="Elife">
        <title>Chloroplast acquisition without the gene transfer in kleptoplastic sea slugs, Plakobranchus ocellatus.</title>
        <authorList>
            <person name="Maeda T."/>
            <person name="Takahashi S."/>
            <person name="Yoshida T."/>
            <person name="Shimamura S."/>
            <person name="Takaki Y."/>
            <person name="Nagai Y."/>
            <person name="Toyoda A."/>
            <person name="Suzuki Y."/>
            <person name="Arimoto A."/>
            <person name="Ishii H."/>
            <person name="Satoh N."/>
            <person name="Nishiyama T."/>
            <person name="Hasebe M."/>
            <person name="Maruyama T."/>
            <person name="Minagawa J."/>
            <person name="Obokata J."/>
            <person name="Shigenobu S."/>
        </authorList>
    </citation>
    <scope>NUCLEOTIDE SEQUENCE [LARGE SCALE GENOMIC DNA]</scope>
</reference>
<dbReference type="AlphaFoldDB" id="A0AAV4CQQ4"/>
<evidence type="ECO:0000313" key="2">
    <source>
        <dbReference type="Proteomes" id="UP000735302"/>
    </source>
</evidence>
<keyword evidence="2" id="KW-1185">Reference proteome</keyword>
<protein>
    <submittedName>
        <fullName evidence="1">Uncharacterized protein</fullName>
    </submittedName>
</protein>
<gene>
    <name evidence="1" type="ORF">PoB_006071200</name>
</gene>
<name>A0AAV4CQQ4_9GAST</name>
<accession>A0AAV4CQQ4</accession>
<sequence length="147" mass="17160">MIKFRSFTAISVKNIKWVHDLDPNPSLDRDSHIQQVASGRHLVSAGKINAEEILRVVTWNVPALHQKPVCPTQGKGTRIHIRRWNEIQVWKCRWHPEKELSLWLWRLRISSRSPEWNKHPKVIQDTGMSLTSHSIQVLLDKSHTMPT</sequence>
<dbReference type="EMBL" id="BLXT01006878">
    <property type="protein sequence ID" value="GFO34207.1"/>
    <property type="molecule type" value="Genomic_DNA"/>
</dbReference>
<dbReference type="Proteomes" id="UP000735302">
    <property type="component" value="Unassembled WGS sequence"/>
</dbReference>